<keyword evidence="2" id="KW-0813">Transport</keyword>
<evidence type="ECO:0000256" key="6">
    <source>
        <dbReference type="ARBA" id="ARBA00022989"/>
    </source>
</evidence>
<feature type="transmembrane region" description="Helical" evidence="15">
    <location>
        <begin position="618"/>
        <end position="643"/>
    </location>
</feature>
<keyword evidence="13" id="KW-0175">Coiled coil</keyword>
<dbReference type="InterPro" id="IPR005821">
    <property type="entry name" value="Ion_trans_dom"/>
</dbReference>
<evidence type="ECO:0000256" key="13">
    <source>
        <dbReference type="SAM" id="Coils"/>
    </source>
</evidence>
<feature type="transmembrane region" description="Helical" evidence="15">
    <location>
        <begin position="689"/>
        <end position="711"/>
    </location>
</feature>
<reference evidence="17" key="1">
    <citation type="submission" date="2019-03" db="EMBL/GenBank/DDBJ databases">
        <title>Long read genome sequence of the mycoparasitic Pythium oligandrum ATCC 38472 isolated from sugarbeet rhizosphere.</title>
        <authorList>
            <person name="Gaulin E."/>
        </authorList>
    </citation>
    <scope>NUCLEOTIDE SEQUENCE</scope>
    <source>
        <strain evidence="17">ATCC 38472_TT</strain>
    </source>
</reference>
<evidence type="ECO:0000256" key="10">
    <source>
        <dbReference type="ARBA" id="ARBA00023303"/>
    </source>
</evidence>
<protein>
    <recommendedName>
        <fullName evidence="16">Ion transport domain-containing protein</fullName>
    </recommendedName>
</protein>
<evidence type="ECO:0000256" key="11">
    <source>
        <dbReference type="PIRSR" id="PIRSR602077-1"/>
    </source>
</evidence>
<feature type="transmembrane region" description="Helical" evidence="15">
    <location>
        <begin position="917"/>
        <end position="940"/>
    </location>
</feature>
<dbReference type="Gene3D" id="1.10.287.70">
    <property type="match status" value="4"/>
</dbReference>
<accession>A0A8K1CR88</accession>
<feature type="transmembrane region" description="Helical" evidence="15">
    <location>
        <begin position="1169"/>
        <end position="1186"/>
    </location>
</feature>
<feature type="domain" description="Ion transport" evidence="16">
    <location>
        <begin position="696"/>
        <end position="949"/>
    </location>
</feature>
<evidence type="ECO:0000313" key="17">
    <source>
        <dbReference type="EMBL" id="TMW67789.1"/>
    </source>
</evidence>
<dbReference type="InterPro" id="IPR044564">
    <property type="entry name" value="Na_chnl_inactivation_gate"/>
</dbReference>
<evidence type="ECO:0000256" key="14">
    <source>
        <dbReference type="SAM" id="MobiDB-lite"/>
    </source>
</evidence>
<feature type="region of interest" description="Disordered" evidence="14">
    <location>
        <begin position="949"/>
        <end position="1008"/>
    </location>
</feature>
<dbReference type="FunFam" id="1.20.120.350:FF:000009">
    <property type="entry name" value="Voltage-dependent T-type calcium channel subunit alpha"/>
    <property type="match status" value="1"/>
</dbReference>
<keyword evidence="7" id="KW-0406">Ion transport</keyword>
<feature type="transmembrane region" description="Helical" evidence="15">
    <location>
        <begin position="1375"/>
        <end position="1400"/>
    </location>
</feature>
<dbReference type="Proteomes" id="UP000794436">
    <property type="component" value="Unassembled WGS sequence"/>
</dbReference>
<feature type="compositionally biased region" description="Basic and acidic residues" evidence="14">
    <location>
        <begin position="951"/>
        <end position="960"/>
    </location>
</feature>
<keyword evidence="12" id="KW-0109">Calcium transport</keyword>
<keyword evidence="18" id="KW-1185">Reference proteome</keyword>
<evidence type="ECO:0000259" key="16">
    <source>
        <dbReference type="Pfam" id="PF00520"/>
    </source>
</evidence>
<evidence type="ECO:0000256" key="15">
    <source>
        <dbReference type="SAM" id="Phobius"/>
    </source>
</evidence>
<keyword evidence="11" id="KW-0479">Metal-binding</keyword>
<feature type="domain" description="Ion transport" evidence="16">
    <location>
        <begin position="349"/>
        <end position="649"/>
    </location>
</feature>
<feature type="binding site" evidence="11">
    <location>
        <position position="1349"/>
    </location>
    <ligand>
        <name>Ca(2+)</name>
        <dbReference type="ChEBI" id="CHEBI:29108"/>
    </ligand>
</feature>
<feature type="transmembrane region" description="Helical" evidence="15">
    <location>
        <begin position="1573"/>
        <end position="1599"/>
    </location>
</feature>
<keyword evidence="9" id="KW-0325">Glycoprotein</keyword>
<feature type="transmembrane region" description="Helical" evidence="15">
    <location>
        <begin position="1685"/>
        <end position="1708"/>
    </location>
</feature>
<comment type="subcellular location">
    <subcellularLocation>
        <location evidence="1 12">Membrane</location>
        <topology evidence="1 12">Multi-pass membrane protein</topology>
    </subcellularLocation>
</comment>
<evidence type="ECO:0000313" key="18">
    <source>
        <dbReference type="Proteomes" id="UP000794436"/>
    </source>
</evidence>
<keyword evidence="12" id="KW-0107">Calcium channel</keyword>
<dbReference type="EMBL" id="SPLM01000003">
    <property type="protein sequence ID" value="TMW67789.1"/>
    <property type="molecule type" value="Genomic_DNA"/>
</dbReference>
<keyword evidence="3 15" id="KW-0812">Transmembrane</keyword>
<feature type="transmembrane region" description="Helical" evidence="15">
    <location>
        <begin position="1221"/>
        <end position="1250"/>
    </location>
</feature>
<feature type="transmembrane region" description="Helical" evidence="15">
    <location>
        <begin position="731"/>
        <end position="749"/>
    </location>
</feature>
<feature type="compositionally biased region" description="Basic and acidic residues" evidence="14">
    <location>
        <begin position="983"/>
        <end position="996"/>
    </location>
</feature>
<keyword evidence="5 12" id="KW-0851">Voltage-gated channel</keyword>
<feature type="transmembrane region" description="Helical" evidence="15">
    <location>
        <begin position="1461"/>
        <end position="1480"/>
    </location>
</feature>
<evidence type="ECO:0000256" key="2">
    <source>
        <dbReference type="ARBA" id="ARBA00022448"/>
    </source>
</evidence>
<feature type="transmembrane region" description="Helical" evidence="15">
    <location>
        <begin position="1100"/>
        <end position="1118"/>
    </location>
</feature>
<evidence type="ECO:0000256" key="5">
    <source>
        <dbReference type="ARBA" id="ARBA00022882"/>
    </source>
</evidence>
<evidence type="ECO:0000256" key="1">
    <source>
        <dbReference type="ARBA" id="ARBA00004141"/>
    </source>
</evidence>
<keyword evidence="6 15" id="KW-1133">Transmembrane helix</keyword>
<evidence type="ECO:0000256" key="12">
    <source>
        <dbReference type="RuleBase" id="RU003808"/>
    </source>
</evidence>
<dbReference type="Pfam" id="PF00520">
    <property type="entry name" value="Ion_trans"/>
    <property type="match status" value="4"/>
</dbReference>
<keyword evidence="10" id="KW-0407">Ion channel</keyword>
<dbReference type="InterPro" id="IPR043203">
    <property type="entry name" value="VGCC_Ca_Na"/>
</dbReference>
<feature type="coiled-coil region" evidence="13">
    <location>
        <begin position="42"/>
        <end position="69"/>
    </location>
</feature>
<name>A0A8K1CR88_PYTOL</name>
<comment type="similarity">
    <text evidence="12">Belongs to the calcium channel alpha-1 subunit (TC 1.A.1.11) family.</text>
</comment>
<sequence>MTRADGDKMLQNKAEDARRAITASEQMRDMMREYVTLETEHAARLQRLAERLEECVNRIRKERGEGEEEQQQGDEACRMDCVDVMDQVVTFLVRFGAIHRQLGECLNEDLFEDWTQSILTQKERVDVQTPEMKQIQAQLNVMEDAYHASAEAFQAAFEDACTTTSEAVRNGAEVEQIEKCLEEAKVSEQRLRDRSPSKAMQYAHSLKQILSSSRKGSVYTDPIKAAASAGQNINHAEQLRQQCCLAHSEMHRLQVRHARLSDSLAQEYQCIQSDCFSRTINSIRKFIIHISAFTSNLQYDATQLFNHVEKMADAKQADSDYLNVAAVPPGQKRSHPLNAVEVLSNAYQQIVAMGFVMGRRTYLRDSWNMLDFVVVVTSLITALPGVPNVSAIRTIRVLRPLRSLSVIPGMRKLISALLKALPALANVLILQMFVFAIFGILGIQLFGGNMNRRCRLTEYPVLLPIDNKTNSPMWPVSDDMLQEILNNSAHFRCVEGPTLDDGDSMVDMYTKETSPWKEPVDCFWPIDSSDERLCGVPSISSKHQCSEETTCGADYDTYGNPRFRNARVMDAALHNVAFNWGYSNFDNIGAAVLTIFQAITLEGWTVDMYMVMDASDPLVGSIFFLILIVFAAFFVMNLTLAVISDEFNVDETEPTPAEITAEWNKQPQVVAMDRRPAIQESERPIRFPWLFGIVSHPIFSGFIMLAIVANTTILALDHYPMPPGLDSDLEIVNFGLSCVFMLEMVLKLIGLGLRQYARDKFNVFDAFVVITGLLETIATPPSFMSSNVKKKKGAVSALRSFRLSRVFKLARNWRSLRELLQLIARAVASIANFGVLLFLFIYIYALIGLQIFGNTMRFDDEGYAIPMDSPTFWEGELPRNNFDTLLWSMITVFQVITGENWNSIMYDVLRSNGMIGALYFVSLIILGNFILMNLFLALLLDNFSTEEEEEPVKSEQEETSRQAAQKVASMKVVPLDRALSSSRRNDQSKKSCRSENSDEDEEPVNAINLGDVSKEIDRELALSKTTSRRDKLREKTASRKAAAIEKTASGRLQSVAFPDEQLDTGDDPFVIKPPPGNSLFLFSDTNRFRIVVYQVVSHPWFDNVILGLIVLSSVSLAVDNPLSNPNSTLSRFLKRMDNAFAILFLLEMLGKIISLGMIRHKGAYLRNSWNVLDCIIVITSIIMLIAESSSSGVNLKSLRSLRGLRTFRPLRMISRRPGLKLVVNALFEAIPAVLNVLFVCALFFLIFSIVAVNYLKGTFSACSGDVFDALSPEQKDFLTLPIPWLQMTTEQQSWFVNSSCAQQVQTPPGLTTSKEICECWNADWEPVLPENFDNVGMAMLTFFEISTTEGWADVMMAAMDSTSIDMQPIRDNTLIWGYFFILFMMVGSFFVVNLFVGIIIDNFNSMKAKLGGEIFLTEDQKKWIEAQKAASRVGPIRKLRRPNHHLRGLVFDIVKRRRFEWFIMICIIVNTVLMAVQYFGQPTVLTEVIGGINEAFAVIFSLEAVLKIIAYGRAYFVDKWNQFDLFVVAGTIISAIIEVFTGASVRSLTMLVRVFRVTRIIRLVKSSKSVQQILLTLYIALPGLSNITSILFLMLFIYATMGVQLFAKVALGNNIDPHANFQDFYTAFLLLMRSATGEAWNNCMHDFASRSAGCVDDPPYNPEMCGFNNFDGCIPLNGCGNPIAIAYFCSFTLLVTYVMLNLTIAVILESFSQSHEDEEPLFEPELLEEFQTKWADIDLFATGYINVRQLRLLMTILEVPLGRPSVMLNKAEYIFFASELDLPMYEGNTVYFKDVLLAMTREMVKDMVDDDPEAISDMTARDDDMSNRRPREEFQAHEYFAVCAIQRGVKDWLKTKRQLEKEFMDEYRNKIKKPSGRPKKVRDARVYTTG</sequence>
<keyword evidence="11 12" id="KW-0106">Calcium</keyword>
<feature type="transmembrane region" description="Helical" evidence="15">
    <location>
        <begin position="1139"/>
        <end position="1157"/>
    </location>
</feature>
<gene>
    <name evidence="17" type="ORF">Poli38472_007461</name>
</gene>
<dbReference type="PANTHER" id="PTHR10037">
    <property type="entry name" value="VOLTAGE-GATED CATION CHANNEL CALCIUM AND SODIUM"/>
    <property type="match status" value="1"/>
</dbReference>
<evidence type="ECO:0000256" key="3">
    <source>
        <dbReference type="ARBA" id="ARBA00022692"/>
    </source>
</evidence>
<feature type="domain" description="Ion transport" evidence="16">
    <location>
        <begin position="1098"/>
        <end position="1409"/>
    </location>
</feature>
<dbReference type="InterPro" id="IPR002077">
    <property type="entry name" value="VDCCAlpha1"/>
</dbReference>
<evidence type="ECO:0000256" key="4">
    <source>
        <dbReference type="ARBA" id="ARBA00022737"/>
    </source>
</evidence>
<dbReference type="CDD" id="cd13433">
    <property type="entry name" value="Na_channel_gate"/>
    <property type="match status" value="1"/>
</dbReference>
<keyword evidence="8 15" id="KW-0472">Membrane</keyword>
<dbReference type="Gene3D" id="1.20.1270.60">
    <property type="entry name" value="Arfaptin homology (AH) domain/BAR domain"/>
    <property type="match status" value="1"/>
</dbReference>
<evidence type="ECO:0000256" key="9">
    <source>
        <dbReference type="ARBA" id="ARBA00023180"/>
    </source>
</evidence>
<keyword evidence="4" id="KW-0677">Repeat</keyword>
<feature type="transmembrane region" description="Helical" evidence="15">
    <location>
        <begin position="1525"/>
        <end position="1552"/>
    </location>
</feature>
<dbReference type="GO" id="GO:0005248">
    <property type="term" value="F:voltage-gated sodium channel activity"/>
    <property type="evidence" value="ECO:0007669"/>
    <property type="project" value="TreeGrafter"/>
</dbReference>
<dbReference type="PANTHER" id="PTHR10037:SF62">
    <property type="entry name" value="SODIUM CHANNEL PROTEIN 60E"/>
    <property type="match status" value="1"/>
</dbReference>
<dbReference type="GO" id="GO:0001518">
    <property type="term" value="C:voltage-gated sodium channel complex"/>
    <property type="evidence" value="ECO:0007669"/>
    <property type="project" value="TreeGrafter"/>
</dbReference>
<dbReference type="GO" id="GO:0046872">
    <property type="term" value="F:metal ion binding"/>
    <property type="evidence" value="ECO:0007669"/>
    <property type="project" value="UniProtKB-KW"/>
</dbReference>
<dbReference type="SUPFAM" id="SSF103657">
    <property type="entry name" value="BAR/IMD domain-like"/>
    <property type="match status" value="1"/>
</dbReference>
<dbReference type="GO" id="GO:0005891">
    <property type="term" value="C:voltage-gated calcium channel complex"/>
    <property type="evidence" value="ECO:0007669"/>
    <property type="project" value="InterPro"/>
</dbReference>
<dbReference type="PRINTS" id="PR00167">
    <property type="entry name" value="CACHANNEL"/>
</dbReference>
<dbReference type="GO" id="GO:0005245">
    <property type="term" value="F:voltage-gated calcium channel activity"/>
    <property type="evidence" value="ECO:0007669"/>
    <property type="project" value="InterPro"/>
</dbReference>
<evidence type="ECO:0000256" key="7">
    <source>
        <dbReference type="ARBA" id="ARBA00023065"/>
    </source>
</evidence>
<feature type="binding site" evidence="11">
    <location>
        <position position="899"/>
    </location>
    <ligand>
        <name>Ca(2+)</name>
        <dbReference type="ChEBI" id="CHEBI:29108"/>
    </ligand>
</feature>
<feature type="transmembrane region" description="Helical" evidence="15">
    <location>
        <begin position="822"/>
        <end position="847"/>
    </location>
</feature>
<dbReference type="Gene3D" id="1.20.120.350">
    <property type="entry name" value="Voltage-gated potassium channels. Chain C"/>
    <property type="match status" value="4"/>
</dbReference>
<feature type="domain" description="Ion transport" evidence="16">
    <location>
        <begin position="1457"/>
        <end position="1718"/>
    </location>
</feature>
<proteinExistence type="inferred from homology"/>
<dbReference type="OrthoDB" id="431720at2759"/>
<dbReference type="SUPFAM" id="SSF81324">
    <property type="entry name" value="Voltage-gated potassium channels"/>
    <property type="match status" value="4"/>
</dbReference>
<dbReference type="Gene3D" id="1.10.238.10">
    <property type="entry name" value="EF-hand"/>
    <property type="match status" value="1"/>
</dbReference>
<comment type="caution">
    <text evidence="17">The sequence shown here is derived from an EMBL/GenBank/DDBJ whole genome shotgun (WGS) entry which is preliminary data.</text>
</comment>
<dbReference type="InterPro" id="IPR027359">
    <property type="entry name" value="Volt_channel_dom_sf"/>
</dbReference>
<dbReference type="InterPro" id="IPR027267">
    <property type="entry name" value="AH/BAR_dom_sf"/>
</dbReference>
<evidence type="ECO:0000256" key="8">
    <source>
        <dbReference type="ARBA" id="ARBA00023136"/>
    </source>
</evidence>
<organism evidence="17 18">
    <name type="scientific">Pythium oligandrum</name>
    <name type="common">Mycoparasitic fungus</name>
    <dbReference type="NCBI Taxonomy" id="41045"/>
    <lineage>
        <taxon>Eukaryota</taxon>
        <taxon>Sar</taxon>
        <taxon>Stramenopiles</taxon>
        <taxon>Oomycota</taxon>
        <taxon>Peronosporomycetes</taxon>
        <taxon>Pythiales</taxon>
        <taxon>Pythiaceae</taxon>
        <taxon>Pythium</taxon>
    </lineage>
</organism>
<feature type="transmembrane region" description="Helical" evidence="15">
    <location>
        <begin position="423"/>
        <end position="446"/>
    </location>
</feature>